<comment type="pathway">
    <text evidence="1">Cofactor biosynthesis; adenosylcobalamin biosynthesis.</text>
</comment>
<evidence type="ECO:0000256" key="2">
    <source>
        <dbReference type="ARBA" id="ARBA00022573"/>
    </source>
</evidence>
<dbReference type="SUPFAM" id="SSF53335">
    <property type="entry name" value="S-adenosyl-L-methionine-dependent methyltransferases"/>
    <property type="match status" value="1"/>
</dbReference>
<evidence type="ECO:0000313" key="8">
    <source>
        <dbReference type="EMBL" id="RZU76522.1"/>
    </source>
</evidence>
<feature type="domain" description="Tetrapyrrole methylase" evidence="7">
    <location>
        <begin position="68"/>
        <end position="230"/>
    </location>
</feature>
<dbReference type="CDD" id="cd11644">
    <property type="entry name" value="Precorrin-6Y-MT"/>
    <property type="match status" value="1"/>
</dbReference>
<dbReference type="InterPro" id="IPR050714">
    <property type="entry name" value="Cobalamin_biosynth_MTase"/>
</dbReference>
<keyword evidence="5" id="KW-0949">S-adenosyl-L-methionine</keyword>
<organism evidence="8 9">
    <name type="scientific">Micromonospora kangleipakensis</name>
    <dbReference type="NCBI Taxonomy" id="1077942"/>
    <lineage>
        <taxon>Bacteria</taxon>
        <taxon>Bacillati</taxon>
        <taxon>Actinomycetota</taxon>
        <taxon>Actinomycetes</taxon>
        <taxon>Micromonosporales</taxon>
        <taxon>Micromonosporaceae</taxon>
        <taxon>Micromonospora</taxon>
    </lineage>
</organism>
<dbReference type="Pfam" id="PF00590">
    <property type="entry name" value="TP_methylase"/>
    <property type="match status" value="1"/>
</dbReference>
<dbReference type="InterPro" id="IPR014776">
    <property type="entry name" value="4pyrrole_Mease_sub2"/>
</dbReference>
<feature type="region of interest" description="Disordered" evidence="6">
    <location>
        <begin position="252"/>
        <end position="300"/>
    </location>
</feature>
<reference evidence="8 9" key="1">
    <citation type="submission" date="2019-02" db="EMBL/GenBank/DDBJ databases">
        <title>Sequencing the genomes of 1000 actinobacteria strains.</title>
        <authorList>
            <person name="Klenk H.-P."/>
        </authorList>
    </citation>
    <scope>NUCLEOTIDE SEQUENCE [LARGE SCALE GENOMIC DNA]</scope>
    <source>
        <strain evidence="8 9">DSM 45612</strain>
    </source>
</reference>
<dbReference type="InterPro" id="IPR035996">
    <property type="entry name" value="4pyrrol_Methylase_sf"/>
</dbReference>
<dbReference type="OrthoDB" id="9787825at2"/>
<comment type="caution">
    <text evidence="8">The sequence shown here is derived from an EMBL/GenBank/DDBJ whole genome shotgun (WGS) entry which is preliminary data.</text>
</comment>
<evidence type="ECO:0000256" key="1">
    <source>
        <dbReference type="ARBA" id="ARBA00004953"/>
    </source>
</evidence>
<feature type="compositionally biased region" description="Gly residues" evidence="6">
    <location>
        <begin position="263"/>
        <end position="279"/>
    </location>
</feature>
<dbReference type="AlphaFoldDB" id="A0A4Q8BEZ2"/>
<evidence type="ECO:0000256" key="6">
    <source>
        <dbReference type="SAM" id="MobiDB-lite"/>
    </source>
</evidence>
<dbReference type="Gene3D" id="3.30.950.10">
    <property type="entry name" value="Methyltransferase, Cobalt-precorrin-4 Transmethylase, Domain 2"/>
    <property type="match status" value="1"/>
</dbReference>
<dbReference type="InterPro" id="IPR012818">
    <property type="entry name" value="CbiE"/>
</dbReference>
<gene>
    <name evidence="8" type="ORF">EV384_5184</name>
</gene>
<dbReference type="Gene3D" id="3.40.50.150">
    <property type="entry name" value="Vaccinia Virus protein VP39"/>
    <property type="match status" value="1"/>
</dbReference>
<feature type="region of interest" description="Disordered" evidence="6">
    <location>
        <begin position="1"/>
        <end position="22"/>
    </location>
</feature>
<dbReference type="UniPathway" id="UPA00148"/>
<dbReference type="NCBIfam" id="TIGR02467">
    <property type="entry name" value="CbiE"/>
    <property type="match status" value="1"/>
</dbReference>
<dbReference type="Proteomes" id="UP000294114">
    <property type="component" value="Unassembled WGS sequence"/>
</dbReference>
<evidence type="ECO:0000313" key="9">
    <source>
        <dbReference type="Proteomes" id="UP000294114"/>
    </source>
</evidence>
<protein>
    <submittedName>
        <fullName evidence="8">Precorrin-6Y C5,15-methyltransferase (Decarboxylating)</fullName>
    </submittedName>
</protein>
<sequence length="477" mass="46954">MTTPPPAAGDPVTPGDDGRRQFTRDRYDSQSYSCLRGISLTGQVPAAGALVTVVGMDAAGCPAHPGLAEALAGAGLVVGAARHLAAVPVPPGCATVALGPLGPALDRLRAAVAAGTPAVVLASGDPGFFGIVRRLRAAGLPLRVLPAVSSVAAAFARAGLPWDGAAVVTAHGRDPRAALNACRALPAVAVLTAPGAGAAELGAGLVGWARRLLVAENLGTPDERVTWTTPAEAVGRAWADPHVLLSLAAPPADAAAGPPSGAPGTGASGVGAPGVGGVRGPATGAMRADDQPAAAPPGGWALPESAYAHRDSMITKAEVRAFAVARLRPRLGRLVWDVGAGSGSVGIECALLGAAVVAVERDPAAPVLANAARHGVDVRVVTGSAPAALAGLPDPDAVFVGGGGTDVLAAVAARRPERVVVTLAALDRVAPAVHLLRAAGYTVEGSQLAAARLADLPSGSIRLAATNPVVVLTGERP</sequence>
<keyword evidence="4 8" id="KW-0808">Transferase</keyword>
<dbReference type="InterPro" id="IPR029063">
    <property type="entry name" value="SAM-dependent_MTases_sf"/>
</dbReference>
<dbReference type="InterPro" id="IPR000878">
    <property type="entry name" value="4pyrrol_Mease"/>
</dbReference>
<dbReference type="EMBL" id="SHLD01000001">
    <property type="protein sequence ID" value="RZU76522.1"/>
    <property type="molecule type" value="Genomic_DNA"/>
</dbReference>
<proteinExistence type="predicted"/>
<evidence type="ECO:0000259" key="7">
    <source>
        <dbReference type="Pfam" id="PF00590"/>
    </source>
</evidence>
<evidence type="ECO:0000256" key="3">
    <source>
        <dbReference type="ARBA" id="ARBA00022603"/>
    </source>
</evidence>
<dbReference type="PANTHER" id="PTHR43182">
    <property type="entry name" value="COBALT-PRECORRIN-6B C(15)-METHYLTRANSFERASE (DECARBOXYLATING)"/>
    <property type="match status" value="1"/>
</dbReference>
<name>A0A4Q8BEZ2_9ACTN</name>
<dbReference type="GO" id="GO:0032259">
    <property type="term" value="P:methylation"/>
    <property type="evidence" value="ECO:0007669"/>
    <property type="project" value="UniProtKB-KW"/>
</dbReference>
<dbReference type="GO" id="GO:0008276">
    <property type="term" value="F:protein methyltransferase activity"/>
    <property type="evidence" value="ECO:0007669"/>
    <property type="project" value="InterPro"/>
</dbReference>
<evidence type="ECO:0000256" key="4">
    <source>
        <dbReference type="ARBA" id="ARBA00022679"/>
    </source>
</evidence>
<keyword evidence="3 8" id="KW-0489">Methyltransferase</keyword>
<accession>A0A4Q8BEZ2</accession>
<keyword evidence="2" id="KW-0169">Cobalamin biosynthesis</keyword>
<dbReference type="Gene3D" id="3.40.1010.10">
    <property type="entry name" value="Cobalt-precorrin-4 Transmethylase, Domain 1"/>
    <property type="match status" value="1"/>
</dbReference>
<dbReference type="PANTHER" id="PTHR43182:SF1">
    <property type="entry name" value="COBALT-PRECORRIN-7 C(5)-METHYLTRANSFERASE"/>
    <property type="match status" value="1"/>
</dbReference>
<evidence type="ECO:0000256" key="5">
    <source>
        <dbReference type="ARBA" id="ARBA00022691"/>
    </source>
</evidence>
<keyword evidence="9" id="KW-1185">Reference proteome</keyword>
<dbReference type="GO" id="GO:0009236">
    <property type="term" value="P:cobalamin biosynthetic process"/>
    <property type="evidence" value="ECO:0007669"/>
    <property type="project" value="UniProtKB-UniPathway"/>
</dbReference>
<dbReference type="InterPro" id="IPR014777">
    <property type="entry name" value="4pyrrole_Mease_sub1"/>
</dbReference>
<dbReference type="SUPFAM" id="SSF53790">
    <property type="entry name" value="Tetrapyrrole methylase"/>
    <property type="match status" value="1"/>
</dbReference>